<dbReference type="EMBL" id="JPRO01000010">
    <property type="protein sequence ID" value="KFF02802.1"/>
    <property type="molecule type" value="Genomic_DNA"/>
</dbReference>
<evidence type="ECO:0000313" key="1">
    <source>
        <dbReference type="EMBL" id="KFF02802.1"/>
    </source>
</evidence>
<gene>
    <name evidence="1" type="ORF">IX38_12590</name>
</gene>
<dbReference type="STRING" id="421531.IX38_12590"/>
<dbReference type="AlphaFoldDB" id="A0A085ZED8"/>
<name>A0A085ZED8_9FLAO</name>
<reference evidence="1 2" key="1">
    <citation type="submission" date="2014-07" db="EMBL/GenBank/DDBJ databases">
        <title>Genome of Chryseobacterium luteum DSM 18605.</title>
        <authorList>
            <person name="Stropko S.J."/>
            <person name="Pipes S.E."/>
            <person name="Newman J.D."/>
        </authorList>
    </citation>
    <scope>NUCLEOTIDE SEQUENCE [LARGE SCALE GENOMIC DNA]</scope>
    <source>
        <strain evidence="1 2">DSM 18605</strain>
    </source>
</reference>
<proteinExistence type="predicted"/>
<dbReference type="OrthoDB" id="675334at2"/>
<dbReference type="RefSeq" id="WP_034705289.1">
    <property type="nucleotide sequence ID" value="NZ_JPRO01000010.1"/>
</dbReference>
<organism evidence="1 2">
    <name type="scientific">Chryseobacterium luteum</name>
    <dbReference type="NCBI Taxonomy" id="421531"/>
    <lineage>
        <taxon>Bacteria</taxon>
        <taxon>Pseudomonadati</taxon>
        <taxon>Bacteroidota</taxon>
        <taxon>Flavobacteriia</taxon>
        <taxon>Flavobacteriales</taxon>
        <taxon>Weeksellaceae</taxon>
        <taxon>Chryseobacterium group</taxon>
        <taxon>Chryseobacterium</taxon>
    </lineage>
</organism>
<keyword evidence="2" id="KW-1185">Reference proteome</keyword>
<accession>A0A085ZED8</accession>
<evidence type="ECO:0000313" key="2">
    <source>
        <dbReference type="Proteomes" id="UP000028703"/>
    </source>
</evidence>
<comment type="caution">
    <text evidence="1">The sequence shown here is derived from an EMBL/GenBank/DDBJ whole genome shotgun (WGS) entry which is preliminary data.</text>
</comment>
<dbReference type="Proteomes" id="UP000028703">
    <property type="component" value="Unassembled WGS sequence"/>
</dbReference>
<protein>
    <submittedName>
        <fullName evidence="1">Uncharacterized protein</fullName>
    </submittedName>
</protein>
<dbReference type="eggNOG" id="ENOG5030NYY">
    <property type="taxonomic scope" value="Bacteria"/>
</dbReference>
<sequence>MSYDISLYRIETKEKEEVSDDENFFENEENLVAFTAQQFQELNDRLVSYGYELSEENDYGLSFSHQDEDYGTALLTNEALFFRASWSKNSIFEVGMTASEFTDSGDYAKYDFQNGEWEIWE</sequence>